<dbReference type="Pfam" id="PF18928">
    <property type="entry name" value="DUF5677"/>
    <property type="match status" value="1"/>
</dbReference>
<name>A0A0G1J4L5_9BACT</name>
<evidence type="ECO:0000313" key="1">
    <source>
        <dbReference type="EMBL" id="KKT66581.1"/>
    </source>
</evidence>
<sequence>MTFEFNTHQKELIKEYRELIAYGYQKMSGVQLDFKKVRVRKRVLYFMMAAMQSYSESILKLMGTEPVYEKPGESLLRSQLEIWLNMRFIYSSRSEDKARLFLSDLVMNSITYAKRHKTLWEKYPAWKMEFGTIKKPNDWDKFISDNLSLLKKYRTEYKDKHFTKLPSLYDRTITIDGHLKKLGTFSEKNSAEKFYTLFYPYFSQSTHANMSGLQRYMRGMVAAKEPFLDVDSKPEDAERILSVSYQGYFSVLHFFLQVFNAYDPSEYDHFKRYSKSLTKK</sequence>
<evidence type="ECO:0000313" key="2">
    <source>
        <dbReference type="Proteomes" id="UP000033901"/>
    </source>
</evidence>
<organism evidence="1 2">
    <name type="scientific">Candidatus Curtissbacteria bacterium GW2011_GWC1_44_33</name>
    <dbReference type="NCBI Taxonomy" id="1618413"/>
    <lineage>
        <taxon>Bacteria</taxon>
        <taxon>Candidatus Curtissiibacteriota</taxon>
    </lineage>
</organism>
<proteinExistence type="predicted"/>
<protein>
    <submittedName>
        <fullName evidence="1">Uncharacterized protein</fullName>
    </submittedName>
</protein>
<gene>
    <name evidence="1" type="ORF">UW61_C0024G0005</name>
</gene>
<accession>A0A0G1J4L5</accession>
<dbReference type="Proteomes" id="UP000033901">
    <property type="component" value="Unassembled WGS sequence"/>
</dbReference>
<dbReference type="EMBL" id="LCIZ01000024">
    <property type="protein sequence ID" value="KKT66581.1"/>
    <property type="molecule type" value="Genomic_DNA"/>
</dbReference>
<comment type="caution">
    <text evidence="1">The sequence shown here is derived from an EMBL/GenBank/DDBJ whole genome shotgun (WGS) entry which is preliminary data.</text>
</comment>
<reference evidence="1 2" key="1">
    <citation type="journal article" date="2015" name="Nature">
        <title>rRNA introns, odd ribosomes, and small enigmatic genomes across a large radiation of phyla.</title>
        <authorList>
            <person name="Brown C.T."/>
            <person name="Hug L.A."/>
            <person name="Thomas B.C."/>
            <person name="Sharon I."/>
            <person name="Castelle C.J."/>
            <person name="Singh A."/>
            <person name="Wilkins M.J."/>
            <person name="Williams K.H."/>
            <person name="Banfield J.F."/>
        </authorList>
    </citation>
    <scope>NUCLEOTIDE SEQUENCE [LARGE SCALE GENOMIC DNA]</scope>
</reference>
<dbReference type="InterPro" id="IPR043733">
    <property type="entry name" value="DUF5677"/>
</dbReference>
<dbReference type="AlphaFoldDB" id="A0A0G1J4L5"/>